<evidence type="ECO:0000256" key="7">
    <source>
        <dbReference type="ARBA" id="ARBA00022598"/>
    </source>
</evidence>
<dbReference type="SUPFAM" id="SSF47060">
    <property type="entry name" value="S15/NS1 RNA-binding domain"/>
    <property type="match status" value="2"/>
</dbReference>
<evidence type="ECO:0000256" key="9">
    <source>
        <dbReference type="ARBA" id="ARBA00022840"/>
    </source>
</evidence>
<dbReference type="InterPro" id="IPR010987">
    <property type="entry name" value="Glutathione-S-Trfase_C-like"/>
</dbReference>
<evidence type="ECO:0000256" key="8">
    <source>
        <dbReference type="ARBA" id="ARBA00022741"/>
    </source>
</evidence>
<dbReference type="InterPro" id="IPR023458">
    <property type="entry name" value="Met-tRNA_ligase_1"/>
</dbReference>
<gene>
    <name evidence="18" type="ORF">ACAOBT_LOCUS4902</name>
</gene>
<comment type="catalytic activity">
    <reaction evidence="14">
        <text>tRNA(Met) + L-methionine + ATP = L-methionyl-tRNA(Met) + AMP + diphosphate</text>
        <dbReference type="Rhea" id="RHEA:13481"/>
        <dbReference type="Rhea" id="RHEA-COMP:9667"/>
        <dbReference type="Rhea" id="RHEA-COMP:9698"/>
        <dbReference type="ChEBI" id="CHEBI:30616"/>
        <dbReference type="ChEBI" id="CHEBI:33019"/>
        <dbReference type="ChEBI" id="CHEBI:57844"/>
        <dbReference type="ChEBI" id="CHEBI:78442"/>
        <dbReference type="ChEBI" id="CHEBI:78530"/>
        <dbReference type="ChEBI" id="CHEBI:456215"/>
        <dbReference type="EC" id="6.1.1.10"/>
    </reaction>
</comment>
<dbReference type="InterPro" id="IPR009080">
    <property type="entry name" value="tRNAsynth_Ia_anticodon-bd"/>
</dbReference>
<evidence type="ECO:0000256" key="14">
    <source>
        <dbReference type="ARBA" id="ARBA00047364"/>
    </source>
</evidence>
<evidence type="ECO:0000256" key="2">
    <source>
        <dbReference type="ARBA" id="ARBA00005594"/>
    </source>
</evidence>
<reference evidence="18" key="1">
    <citation type="submission" date="2022-03" db="EMBL/GenBank/DDBJ databases">
        <authorList>
            <person name="Sayadi A."/>
        </authorList>
    </citation>
    <scope>NUCLEOTIDE SEQUENCE</scope>
</reference>
<dbReference type="PROSITE" id="PS51185">
    <property type="entry name" value="WHEP_TRS_2"/>
    <property type="match status" value="2"/>
</dbReference>
<protein>
    <recommendedName>
        <fullName evidence="4">Methionine--tRNA ligase, cytoplasmic</fullName>
        <ecNumber evidence="3">6.1.1.10</ecNumber>
    </recommendedName>
    <alternativeName>
        <fullName evidence="13">Methionyl-tRNA synthetase</fullName>
    </alternativeName>
</protein>
<dbReference type="Pfam" id="PF09334">
    <property type="entry name" value="tRNA-synt_1g"/>
    <property type="match status" value="1"/>
</dbReference>
<keyword evidence="8 15" id="KW-0547">Nucleotide-binding</keyword>
<dbReference type="GO" id="GO:0000049">
    <property type="term" value="F:tRNA binding"/>
    <property type="evidence" value="ECO:0007669"/>
    <property type="project" value="UniProtKB-KW"/>
</dbReference>
<dbReference type="AlphaFoldDB" id="A0A9P0JWX3"/>
<dbReference type="FunFam" id="1.10.287.10:FF:000014">
    <property type="entry name" value="Methionyl-tRNA synthetase"/>
    <property type="match status" value="1"/>
</dbReference>
<dbReference type="NCBIfam" id="NF001100">
    <property type="entry name" value="PRK00133.1"/>
    <property type="match status" value="1"/>
</dbReference>
<evidence type="ECO:0000256" key="1">
    <source>
        <dbReference type="ARBA" id="ARBA00004496"/>
    </source>
</evidence>
<evidence type="ECO:0000256" key="4">
    <source>
        <dbReference type="ARBA" id="ARBA00018335"/>
    </source>
</evidence>
<dbReference type="PROSITE" id="PS00178">
    <property type="entry name" value="AA_TRNA_LIGASE_I"/>
    <property type="match status" value="1"/>
</dbReference>
<keyword evidence="12 15" id="KW-0030">Aminoacyl-tRNA synthetase</keyword>
<dbReference type="InterPro" id="IPR001412">
    <property type="entry name" value="aa-tRNA-synth_I_CS"/>
</dbReference>
<dbReference type="GO" id="GO:0005829">
    <property type="term" value="C:cytosol"/>
    <property type="evidence" value="ECO:0007669"/>
    <property type="project" value="TreeGrafter"/>
</dbReference>
<name>A0A9P0JWX3_ACAOB</name>
<keyword evidence="11 15" id="KW-0648">Protein biosynthesis</keyword>
<dbReference type="HAMAP" id="MF_00098">
    <property type="entry name" value="Met_tRNA_synth_type1"/>
    <property type="match status" value="1"/>
</dbReference>
<comment type="caution">
    <text evidence="18">The sequence shown here is derived from an EMBL/GenBank/DDBJ whole genome shotgun (WGS) entry which is preliminary data.</text>
</comment>
<dbReference type="Gene3D" id="3.40.50.620">
    <property type="entry name" value="HUPs"/>
    <property type="match status" value="1"/>
</dbReference>
<dbReference type="FunFam" id="1.10.730.10:FF:000031">
    <property type="entry name" value="Putative Methionyl-tRNA synthetase"/>
    <property type="match status" value="1"/>
</dbReference>
<dbReference type="SUPFAM" id="SSF47616">
    <property type="entry name" value="GST C-terminal domain-like"/>
    <property type="match status" value="1"/>
</dbReference>
<dbReference type="NCBIfam" id="TIGR00398">
    <property type="entry name" value="metG"/>
    <property type="match status" value="1"/>
</dbReference>
<proteinExistence type="inferred from homology"/>
<dbReference type="PANTHER" id="PTHR45765">
    <property type="entry name" value="METHIONINE--TRNA LIGASE"/>
    <property type="match status" value="1"/>
</dbReference>
<dbReference type="InterPro" id="IPR009068">
    <property type="entry name" value="uS15_NS1_RNA-bd_sf"/>
</dbReference>
<dbReference type="Gene3D" id="1.10.730.10">
    <property type="entry name" value="Isoleucyl-tRNA Synthetase, Domain 1"/>
    <property type="match status" value="1"/>
</dbReference>
<keyword evidence="7 15" id="KW-0436">Ligase</keyword>
<evidence type="ECO:0000259" key="16">
    <source>
        <dbReference type="PROSITE" id="PS50405"/>
    </source>
</evidence>
<keyword evidence="19" id="KW-1185">Reference proteome</keyword>
<dbReference type="SUPFAM" id="SSF57770">
    <property type="entry name" value="Methionyl-tRNA synthetase (MetRS), Zn-domain"/>
    <property type="match status" value="1"/>
</dbReference>
<dbReference type="FunFam" id="2.20.28.20:FF:000001">
    <property type="entry name" value="Methionine--tRNA ligase"/>
    <property type="match status" value="1"/>
</dbReference>
<comment type="subcellular location">
    <subcellularLocation>
        <location evidence="1">Cytoplasm</location>
    </subcellularLocation>
</comment>
<dbReference type="InterPro" id="IPR029038">
    <property type="entry name" value="MetRS_Zn"/>
</dbReference>
<keyword evidence="5" id="KW-0963">Cytoplasm</keyword>
<sequence length="958" mass="107753">MALIYTNENNPATLKLLIAKNVSKAPVNLKIVHVNDRSIPQPRRLPCVEEEENLTLFLPNSAVCYFNPVKENTSEVLDWLEWEAKNLSPCLAYLCGSSVKNPSFKKTLQTYLTKLECSLKDKVYLIGNTFSNADIVIWSTLYPLYLNEALRKEYLLLPNIIKWIEHCETIPQFKEAVAFFKIDGKTAYAALAAGAKYLPIPDLTSSEGTSEESGSPQHTVEVVSEEELKSAKAAWSKYVTKLPKLKQRNGKVLPVSKEKNIFITSALPYVNNVPHLGNIIGCVLSADVFARFCRLCNYNTLYLCGTDEYGTATETKALEEKLTCREICDKYFKIHNEIYQWFNISFDHFGRTSNPEQSELCQEMFLRLNENGFMFTQSVEQLHCPKCDRYLADRFVEGGCPHLGCNYEDARGDQCDGCGKLVNAVELKNPRCKVCGSRPKLKTSNQFFIDLPKLEPLLHHWMKLSTPGWSNNAQVISKSWLKEGLKPRCITRDLKWGVPVPLDDYRNKVFYVWFDAPIGYMSICKAYTKDFEKWWRPSKDVEVKLYQFMAKDNVPFHGVLFPAMLLGANRGYTTVSHLMATEYLNYEDGKFSKSRGVGVFGNDAQSTGIPSDVWRFYLLYIRPESQDSSFSWNDLVTKNNSELLNNLGNFVNRALMFAKNSFNGVIPQMAPSDADYRVLALCTREYAAYVTALEKCRLREGIRHILAISRHGNQYMQANQPWVLAKGTEEEKLRAGTVVGICCNLACLLAVLLQPYMPETSATLKKQINAPEVVITPSNPEIVQLLPPGHKLGNPSPLFSKIDSARVEELKKKFAGKQNDRNNGSGDNTDVKAVEEMVAKQADKVRLLKSSGADKKVWQPEVATLLDLKKKLEAAQKAATSKPEQKHVQNGIVDVKEIDKMTEEVNKQGLVVRKLKEGGAEKSVWQPEVEKLLALKAQLAVASGTPAAASGKGKKTKK</sequence>
<dbReference type="InterPro" id="IPR014758">
    <property type="entry name" value="Met-tRNA_synth"/>
</dbReference>
<comment type="similarity">
    <text evidence="2 15">Belongs to the class-I aminoacyl-tRNA synthetase family.</text>
</comment>
<dbReference type="Proteomes" id="UP001152888">
    <property type="component" value="Unassembled WGS sequence"/>
</dbReference>
<evidence type="ECO:0000256" key="13">
    <source>
        <dbReference type="ARBA" id="ARBA00030904"/>
    </source>
</evidence>
<evidence type="ECO:0000256" key="11">
    <source>
        <dbReference type="ARBA" id="ARBA00022917"/>
    </source>
</evidence>
<dbReference type="SMART" id="SM00991">
    <property type="entry name" value="WHEP-TRS"/>
    <property type="match status" value="2"/>
</dbReference>
<dbReference type="Pfam" id="PF14497">
    <property type="entry name" value="GST_C_3"/>
    <property type="match status" value="1"/>
</dbReference>
<feature type="domain" description="GST C-terminal" evidence="16">
    <location>
        <begin position="69"/>
        <end position="188"/>
    </location>
</feature>
<feature type="domain" description="WHEP-TRS" evidence="17">
    <location>
        <begin position="830"/>
        <end position="886"/>
    </location>
</feature>
<evidence type="ECO:0000256" key="12">
    <source>
        <dbReference type="ARBA" id="ARBA00023146"/>
    </source>
</evidence>
<dbReference type="EC" id="6.1.1.10" evidence="3"/>
<keyword evidence="6" id="KW-0820">tRNA-binding</keyword>
<keyword evidence="10" id="KW-0694">RNA-binding</keyword>
<organism evidence="18 19">
    <name type="scientific">Acanthoscelides obtectus</name>
    <name type="common">Bean weevil</name>
    <name type="synonym">Bruchus obtectus</name>
    <dbReference type="NCBI Taxonomy" id="200917"/>
    <lineage>
        <taxon>Eukaryota</taxon>
        <taxon>Metazoa</taxon>
        <taxon>Ecdysozoa</taxon>
        <taxon>Arthropoda</taxon>
        <taxon>Hexapoda</taxon>
        <taxon>Insecta</taxon>
        <taxon>Pterygota</taxon>
        <taxon>Neoptera</taxon>
        <taxon>Endopterygota</taxon>
        <taxon>Coleoptera</taxon>
        <taxon>Polyphaga</taxon>
        <taxon>Cucujiformia</taxon>
        <taxon>Chrysomeloidea</taxon>
        <taxon>Chrysomelidae</taxon>
        <taxon>Bruchinae</taxon>
        <taxon>Bruchini</taxon>
        <taxon>Acanthoscelides</taxon>
    </lineage>
</organism>
<dbReference type="GO" id="GO:0017101">
    <property type="term" value="C:aminoacyl-tRNA synthetase multienzyme complex"/>
    <property type="evidence" value="ECO:0007669"/>
    <property type="project" value="UniProtKB-ARBA"/>
</dbReference>
<dbReference type="InterPro" id="IPR000738">
    <property type="entry name" value="WHEP-TRS_dom"/>
</dbReference>
<dbReference type="PROSITE" id="PS50405">
    <property type="entry name" value="GST_CTER"/>
    <property type="match status" value="1"/>
</dbReference>
<dbReference type="Pfam" id="PF19303">
    <property type="entry name" value="Anticodon_3"/>
    <property type="match status" value="1"/>
</dbReference>
<evidence type="ECO:0000313" key="19">
    <source>
        <dbReference type="Proteomes" id="UP001152888"/>
    </source>
</evidence>
<dbReference type="OrthoDB" id="5844513at2759"/>
<dbReference type="PANTHER" id="PTHR45765:SF1">
    <property type="entry name" value="METHIONINE--TRNA LIGASE, CYTOPLASMIC"/>
    <property type="match status" value="1"/>
</dbReference>
<evidence type="ECO:0000256" key="3">
    <source>
        <dbReference type="ARBA" id="ARBA00012838"/>
    </source>
</evidence>
<feature type="domain" description="WHEP-TRS" evidence="17">
    <location>
        <begin position="897"/>
        <end position="953"/>
    </location>
</feature>
<keyword evidence="9 15" id="KW-0067">ATP-binding</keyword>
<dbReference type="InterPro" id="IPR004046">
    <property type="entry name" value="GST_C"/>
</dbReference>
<dbReference type="InterPro" id="IPR015413">
    <property type="entry name" value="Methionyl/Leucyl_tRNA_Synth"/>
</dbReference>
<evidence type="ECO:0000259" key="17">
    <source>
        <dbReference type="PROSITE" id="PS51185"/>
    </source>
</evidence>
<dbReference type="SUPFAM" id="SSF47323">
    <property type="entry name" value="Anticodon-binding domain of a subclass of class I aminoacyl-tRNA synthetases"/>
    <property type="match status" value="1"/>
</dbReference>
<dbReference type="GO" id="GO:0004825">
    <property type="term" value="F:methionine-tRNA ligase activity"/>
    <property type="evidence" value="ECO:0007669"/>
    <property type="project" value="UniProtKB-EC"/>
</dbReference>
<dbReference type="Pfam" id="PF00458">
    <property type="entry name" value="WHEP-TRS"/>
    <property type="match status" value="2"/>
</dbReference>
<dbReference type="Gene3D" id="1.10.287.10">
    <property type="entry name" value="S15/NS1, RNA-binding"/>
    <property type="match status" value="2"/>
</dbReference>
<dbReference type="EMBL" id="CAKOFQ010006704">
    <property type="protein sequence ID" value="CAH1962883.1"/>
    <property type="molecule type" value="Genomic_DNA"/>
</dbReference>
<dbReference type="SUPFAM" id="SSF52374">
    <property type="entry name" value="Nucleotidylyl transferase"/>
    <property type="match status" value="1"/>
</dbReference>
<accession>A0A9P0JWX3</accession>
<dbReference type="InterPro" id="IPR014729">
    <property type="entry name" value="Rossmann-like_a/b/a_fold"/>
</dbReference>
<evidence type="ECO:0000313" key="18">
    <source>
        <dbReference type="EMBL" id="CAH1962883.1"/>
    </source>
</evidence>
<dbReference type="PRINTS" id="PR01041">
    <property type="entry name" value="TRNASYNTHMET"/>
</dbReference>
<dbReference type="InterPro" id="IPR041872">
    <property type="entry name" value="Anticodon_Met"/>
</dbReference>
<dbReference type="Gene3D" id="3.40.30.10">
    <property type="entry name" value="Glutaredoxin"/>
    <property type="match status" value="1"/>
</dbReference>
<evidence type="ECO:0000256" key="5">
    <source>
        <dbReference type="ARBA" id="ARBA00022490"/>
    </source>
</evidence>
<dbReference type="Gene3D" id="2.20.28.20">
    <property type="entry name" value="Methionyl-tRNA synthetase, Zn-domain"/>
    <property type="match status" value="1"/>
</dbReference>
<evidence type="ECO:0000256" key="6">
    <source>
        <dbReference type="ARBA" id="ARBA00022555"/>
    </source>
</evidence>
<evidence type="ECO:0000256" key="10">
    <source>
        <dbReference type="ARBA" id="ARBA00022884"/>
    </source>
</evidence>
<dbReference type="GO" id="GO:0006431">
    <property type="term" value="P:methionyl-tRNA aminoacylation"/>
    <property type="evidence" value="ECO:0007669"/>
    <property type="project" value="InterPro"/>
</dbReference>
<dbReference type="InterPro" id="IPR036282">
    <property type="entry name" value="Glutathione-S-Trfase_C_sf"/>
</dbReference>
<dbReference type="CDD" id="cd00814">
    <property type="entry name" value="MetRS_core"/>
    <property type="match status" value="1"/>
</dbReference>
<dbReference type="CDD" id="cd00939">
    <property type="entry name" value="MetRS_RNA"/>
    <property type="match status" value="2"/>
</dbReference>
<evidence type="ECO:0000256" key="15">
    <source>
        <dbReference type="RuleBase" id="RU363039"/>
    </source>
</evidence>
<dbReference type="GO" id="GO:0005524">
    <property type="term" value="F:ATP binding"/>
    <property type="evidence" value="ECO:0007669"/>
    <property type="project" value="UniProtKB-KW"/>
</dbReference>
<dbReference type="Gene3D" id="1.20.1050.10">
    <property type="match status" value="1"/>
</dbReference>
<dbReference type="InterPro" id="IPR033911">
    <property type="entry name" value="MetRS_core"/>
</dbReference>
<dbReference type="CDD" id="cd07957">
    <property type="entry name" value="Anticodon_Ia_Met"/>
    <property type="match status" value="1"/>
</dbReference>